<sequence length="64" mass="7266">MPIRKNIRPASEGVIGLAAKRLKTFLTDDEFAATKILLEEGKLRFVCNENIQEKIAKSFSEEKE</sequence>
<reference evidence="2" key="1">
    <citation type="journal article" date="2019" name="Int. J. Syst. Evol. Microbiol.">
        <title>The Global Catalogue of Microorganisms (GCM) 10K type strain sequencing project: providing services to taxonomists for standard genome sequencing and annotation.</title>
        <authorList>
            <consortium name="The Broad Institute Genomics Platform"/>
            <consortium name="The Broad Institute Genome Sequencing Center for Infectious Disease"/>
            <person name="Wu L."/>
            <person name="Ma J."/>
        </authorList>
    </citation>
    <scope>NUCLEOTIDE SEQUENCE [LARGE SCALE GENOMIC DNA]</scope>
    <source>
        <strain evidence="2">CGMCC 1.10131</strain>
    </source>
</reference>
<gene>
    <name evidence="1" type="ORF">GCM10007414_00470</name>
</gene>
<dbReference type="RefSeq" id="WP_055731667.1">
    <property type="nucleotide sequence ID" value="NZ_BMDY01000001.1"/>
</dbReference>
<proteinExistence type="predicted"/>
<evidence type="ECO:0000313" key="2">
    <source>
        <dbReference type="Proteomes" id="UP000651977"/>
    </source>
</evidence>
<comment type="caution">
    <text evidence="1">The sequence shown here is derived from an EMBL/GenBank/DDBJ whole genome shotgun (WGS) entry which is preliminary data.</text>
</comment>
<dbReference type="Proteomes" id="UP000651977">
    <property type="component" value="Unassembled WGS sequence"/>
</dbReference>
<protein>
    <submittedName>
        <fullName evidence="1">Uncharacterized protein</fullName>
    </submittedName>
</protein>
<name>A0ABQ1HU59_9ALTE</name>
<accession>A0ABQ1HU59</accession>
<evidence type="ECO:0000313" key="1">
    <source>
        <dbReference type="EMBL" id="GGA91752.1"/>
    </source>
</evidence>
<dbReference type="EMBL" id="BMDY01000001">
    <property type="protein sequence ID" value="GGA91752.1"/>
    <property type="molecule type" value="Genomic_DNA"/>
</dbReference>
<keyword evidence="2" id="KW-1185">Reference proteome</keyword>
<organism evidence="1 2">
    <name type="scientific">Agarivorans gilvus</name>
    <dbReference type="NCBI Taxonomy" id="680279"/>
    <lineage>
        <taxon>Bacteria</taxon>
        <taxon>Pseudomonadati</taxon>
        <taxon>Pseudomonadota</taxon>
        <taxon>Gammaproteobacteria</taxon>
        <taxon>Alteromonadales</taxon>
        <taxon>Alteromonadaceae</taxon>
        <taxon>Agarivorans</taxon>
    </lineage>
</organism>